<evidence type="ECO:0000313" key="1">
    <source>
        <dbReference type="EMBL" id="KAL3678312.1"/>
    </source>
</evidence>
<dbReference type="Proteomes" id="UP001633002">
    <property type="component" value="Unassembled WGS sequence"/>
</dbReference>
<gene>
    <name evidence="1" type="ORF">R1sor_021268</name>
</gene>
<comment type="caution">
    <text evidence="1">The sequence shown here is derived from an EMBL/GenBank/DDBJ whole genome shotgun (WGS) entry which is preliminary data.</text>
</comment>
<dbReference type="AlphaFoldDB" id="A0ABD3GIF7"/>
<sequence>MEGLKASMVAMGLDFGALQMLKAFALQLQQEEEQQVDQYKRRKKAFHKIVDKHGYFNGWNVSSYLREYATVMKEYQVAESEIIRCFEILTEEFVQPEVADVKRTCGHTWDAYRAGLQRRFASTDLEGFLVDEVASGSTISEVVVEGLMNEEASGLECSTLEKDSSCSENAEVAKGTGSDVEAKEEDLHVEDGVSEQKVGCAEEVEASKVQSLKEGDSADLGHVLDADVKISEFGIDGLQGSQFLFQTDDGKEETGKMGLQVLGGIKDEAQEGTKVSKLVGKEIPIGGGLMATNEDLQGLVLAEGCKLSEERFGNVDPDFSRGNFETLRFDNSARKYEFEDQRPGLGRFRAGD</sequence>
<dbReference type="EMBL" id="JBJQOH010000007">
    <property type="protein sequence ID" value="KAL3678312.1"/>
    <property type="molecule type" value="Genomic_DNA"/>
</dbReference>
<organism evidence="1 2">
    <name type="scientific">Riccia sorocarpa</name>
    <dbReference type="NCBI Taxonomy" id="122646"/>
    <lineage>
        <taxon>Eukaryota</taxon>
        <taxon>Viridiplantae</taxon>
        <taxon>Streptophyta</taxon>
        <taxon>Embryophyta</taxon>
        <taxon>Marchantiophyta</taxon>
        <taxon>Marchantiopsida</taxon>
        <taxon>Marchantiidae</taxon>
        <taxon>Marchantiales</taxon>
        <taxon>Ricciaceae</taxon>
        <taxon>Riccia</taxon>
    </lineage>
</organism>
<proteinExistence type="predicted"/>
<evidence type="ECO:0000313" key="2">
    <source>
        <dbReference type="Proteomes" id="UP001633002"/>
    </source>
</evidence>
<keyword evidence="2" id="KW-1185">Reference proteome</keyword>
<reference evidence="1 2" key="1">
    <citation type="submission" date="2024-09" db="EMBL/GenBank/DDBJ databases">
        <title>Chromosome-scale assembly of Riccia sorocarpa.</title>
        <authorList>
            <person name="Paukszto L."/>
        </authorList>
    </citation>
    <scope>NUCLEOTIDE SEQUENCE [LARGE SCALE GENOMIC DNA]</scope>
    <source>
        <strain evidence="1">LP-2024</strain>
        <tissue evidence="1">Aerial parts of the thallus</tissue>
    </source>
</reference>
<protein>
    <submittedName>
        <fullName evidence="1">Uncharacterized protein</fullName>
    </submittedName>
</protein>
<name>A0ABD3GIF7_9MARC</name>
<accession>A0ABD3GIF7</accession>